<keyword evidence="1" id="KW-0175">Coiled coil</keyword>
<evidence type="ECO:0000256" key="2">
    <source>
        <dbReference type="SAM" id="Phobius"/>
    </source>
</evidence>
<gene>
    <name evidence="4" type="ORF">RND81_08G218400</name>
</gene>
<keyword evidence="5" id="KW-1185">Reference proteome</keyword>
<reference evidence="4" key="1">
    <citation type="submission" date="2024-03" db="EMBL/GenBank/DDBJ databases">
        <title>WGS assembly of Saponaria officinalis var. Norfolk2.</title>
        <authorList>
            <person name="Jenkins J."/>
            <person name="Shu S."/>
            <person name="Grimwood J."/>
            <person name="Barry K."/>
            <person name="Goodstein D."/>
            <person name="Schmutz J."/>
            <person name="Leebens-Mack J."/>
            <person name="Osbourn A."/>
        </authorList>
    </citation>
    <scope>NUCLEOTIDE SEQUENCE [LARGE SCALE GENOMIC DNA]</scope>
    <source>
        <strain evidence="4">JIC</strain>
    </source>
</reference>
<feature type="coiled-coil region" evidence="1">
    <location>
        <begin position="111"/>
        <end position="138"/>
    </location>
</feature>
<evidence type="ECO:0000256" key="1">
    <source>
        <dbReference type="SAM" id="Coils"/>
    </source>
</evidence>
<dbReference type="AlphaFoldDB" id="A0AAW1JB82"/>
<evidence type="ECO:0000259" key="3">
    <source>
        <dbReference type="Pfam" id="PF14389"/>
    </source>
</evidence>
<accession>A0AAW1JB82</accession>
<proteinExistence type="predicted"/>
<dbReference type="InterPro" id="IPR025757">
    <property type="entry name" value="MIP1_Leuzipper"/>
</dbReference>
<dbReference type="PANTHER" id="PTHR46248">
    <property type="entry name" value="EXPRESSED PROTEIN"/>
    <property type="match status" value="1"/>
</dbReference>
<keyword evidence="2" id="KW-1133">Transmembrane helix</keyword>
<keyword evidence="2" id="KW-0812">Transmembrane</keyword>
<evidence type="ECO:0000313" key="5">
    <source>
        <dbReference type="Proteomes" id="UP001443914"/>
    </source>
</evidence>
<feature type="domain" description="Ternary complex factor MIP1 leucine-zipper" evidence="3">
    <location>
        <begin position="62"/>
        <end position="141"/>
    </location>
</feature>
<dbReference type="Proteomes" id="UP001443914">
    <property type="component" value="Unassembled WGS sequence"/>
</dbReference>
<evidence type="ECO:0000313" key="4">
    <source>
        <dbReference type="EMBL" id="KAK9700120.1"/>
    </source>
</evidence>
<dbReference type="PANTHER" id="PTHR46248:SF4">
    <property type="entry name" value="OS01G0147800 PROTEIN"/>
    <property type="match status" value="1"/>
</dbReference>
<name>A0AAW1JB82_SAPOF</name>
<keyword evidence="2" id="KW-0472">Membrane</keyword>
<feature type="transmembrane region" description="Helical" evidence="2">
    <location>
        <begin position="26"/>
        <end position="48"/>
    </location>
</feature>
<dbReference type="EMBL" id="JBDFQZ010000008">
    <property type="protein sequence ID" value="KAK9700120.1"/>
    <property type="molecule type" value="Genomic_DNA"/>
</dbReference>
<comment type="caution">
    <text evidence="4">The sequence shown here is derived from an EMBL/GenBank/DDBJ whole genome shotgun (WGS) entry which is preliminary data.</text>
</comment>
<protein>
    <recommendedName>
        <fullName evidence="3">Ternary complex factor MIP1 leucine-zipper domain-containing protein</fullName>
    </recommendedName>
</protein>
<dbReference type="Pfam" id="PF14389">
    <property type="entry name" value="Lzipper-MIP1"/>
    <property type="match status" value="1"/>
</dbReference>
<sequence length="194" mass="22574">MTIKPKSTNQINSVTPTILSNSLPSFIITQLTLSLTCTIIVFITLHFMMKLEEFLMQSCHQKSRRIALEEEVKELQGRLIEEMKLKSVLRFALKGPIVSCNPFIPLLPSKVQTLLGELEMLENEVTWLEANIKKLKIRLCTKKKLNKETNYLMHARNQLHCKHQIQEHKDHMQNALIFPNFMYVKDKMVILNSL</sequence>
<organism evidence="4 5">
    <name type="scientific">Saponaria officinalis</name>
    <name type="common">Common soapwort</name>
    <name type="synonym">Lychnis saponaria</name>
    <dbReference type="NCBI Taxonomy" id="3572"/>
    <lineage>
        <taxon>Eukaryota</taxon>
        <taxon>Viridiplantae</taxon>
        <taxon>Streptophyta</taxon>
        <taxon>Embryophyta</taxon>
        <taxon>Tracheophyta</taxon>
        <taxon>Spermatophyta</taxon>
        <taxon>Magnoliopsida</taxon>
        <taxon>eudicotyledons</taxon>
        <taxon>Gunneridae</taxon>
        <taxon>Pentapetalae</taxon>
        <taxon>Caryophyllales</taxon>
        <taxon>Caryophyllaceae</taxon>
        <taxon>Caryophylleae</taxon>
        <taxon>Saponaria</taxon>
    </lineage>
</organism>